<feature type="region of interest" description="Disordered" evidence="2">
    <location>
        <begin position="1"/>
        <end position="26"/>
    </location>
</feature>
<feature type="domain" description="Peptidase C14 caspase" evidence="3">
    <location>
        <begin position="101"/>
        <end position="370"/>
    </location>
</feature>
<dbReference type="GO" id="GO:0006508">
    <property type="term" value="P:proteolysis"/>
    <property type="evidence" value="ECO:0007669"/>
    <property type="project" value="InterPro"/>
</dbReference>
<dbReference type="GO" id="GO:0004197">
    <property type="term" value="F:cysteine-type endopeptidase activity"/>
    <property type="evidence" value="ECO:0007669"/>
    <property type="project" value="InterPro"/>
</dbReference>
<sequence length="409" mass="45378">MLGTPRSARTFCNDDASITSQGHPHNGKDWLNLVPPHNHIDIIKIETRLSFYPKVELFKPVQQPCRAGNKFVKPTRHSNKIHHIPQKNVSSGRKETDRRFHVVIVGINKYDDPRTPALQGCVHDALLFRDYLMQDLSVPVGQIATLLSPTGNEILPPLLDVPVPCNVPTRENILNALYDLHDNPNIKPDDSIIIFYAGHGQSYSAAGYNFTGSIEAISPADRSTLKSNADGTEEIVVDISDREINVIFGEIAKNCPNITLILDCCHAGSGVRGCSTAFTSLQLGNKEFLTSRYCPSIPSAVPLMFKSADETRRLSPDRPRTADPNFRANMKSHVLIASAKEYEEAFEYRDTVTGLSQGYFTSRFLTALRSPLGRNPATTYRDVIGSPDLVMPFQTAFVAGRKTARLWFA</sequence>
<dbReference type="Proteomes" id="UP000772434">
    <property type="component" value="Unassembled WGS sequence"/>
</dbReference>
<reference evidence="4" key="1">
    <citation type="submission" date="2020-11" db="EMBL/GenBank/DDBJ databases">
        <authorList>
            <consortium name="DOE Joint Genome Institute"/>
            <person name="Ahrendt S."/>
            <person name="Riley R."/>
            <person name="Andreopoulos W."/>
            <person name="Labutti K."/>
            <person name="Pangilinan J."/>
            <person name="Ruiz-Duenas F.J."/>
            <person name="Barrasa J.M."/>
            <person name="Sanchez-Garcia M."/>
            <person name="Camarero S."/>
            <person name="Miyauchi S."/>
            <person name="Serrano A."/>
            <person name="Linde D."/>
            <person name="Babiker R."/>
            <person name="Drula E."/>
            <person name="Ayuso-Fernandez I."/>
            <person name="Pacheco R."/>
            <person name="Padilla G."/>
            <person name="Ferreira P."/>
            <person name="Barriuso J."/>
            <person name="Kellner H."/>
            <person name="Castanera R."/>
            <person name="Alfaro M."/>
            <person name="Ramirez L."/>
            <person name="Pisabarro A.G."/>
            <person name="Kuo A."/>
            <person name="Tritt A."/>
            <person name="Lipzen A."/>
            <person name="He G."/>
            <person name="Yan M."/>
            <person name="Ng V."/>
            <person name="Cullen D."/>
            <person name="Martin F."/>
            <person name="Rosso M.-N."/>
            <person name="Henrissat B."/>
            <person name="Hibbett D."/>
            <person name="Martinez A.T."/>
            <person name="Grigoriev I.V."/>
        </authorList>
    </citation>
    <scope>NUCLEOTIDE SEQUENCE</scope>
    <source>
        <strain evidence="4">AH 40177</strain>
    </source>
</reference>
<evidence type="ECO:0000256" key="1">
    <source>
        <dbReference type="ARBA" id="ARBA00009005"/>
    </source>
</evidence>
<dbReference type="Pfam" id="PF00656">
    <property type="entry name" value="Peptidase_C14"/>
    <property type="match status" value="1"/>
</dbReference>
<accession>A0A9P5U6X1</accession>
<comment type="caution">
    <text evidence="4">The sequence shown here is derived from an EMBL/GenBank/DDBJ whole genome shotgun (WGS) entry which is preliminary data.</text>
</comment>
<evidence type="ECO:0000313" key="5">
    <source>
        <dbReference type="Proteomes" id="UP000772434"/>
    </source>
</evidence>
<proteinExistence type="inferred from homology"/>
<dbReference type="EMBL" id="JADNRY010000063">
    <property type="protein sequence ID" value="KAF9068237.1"/>
    <property type="molecule type" value="Genomic_DNA"/>
</dbReference>
<dbReference type="PANTHER" id="PTHR48104:SF30">
    <property type="entry name" value="METACASPASE-1"/>
    <property type="match status" value="1"/>
</dbReference>
<protein>
    <submittedName>
        <fullName evidence="4">Caspase domain-containing protein</fullName>
    </submittedName>
</protein>
<evidence type="ECO:0000259" key="3">
    <source>
        <dbReference type="Pfam" id="PF00656"/>
    </source>
</evidence>
<dbReference type="InterPro" id="IPR050452">
    <property type="entry name" value="Metacaspase"/>
</dbReference>
<comment type="similarity">
    <text evidence="1">Belongs to the peptidase C14B family.</text>
</comment>
<dbReference type="PANTHER" id="PTHR48104">
    <property type="entry name" value="METACASPASE-4"/>
    <property type="match status" value="1"/>
</dbReference>
<name>A0A9P5U6X1_9AGAR</name>
<dbReference type="InterPro" id="IPR011600">
    <property type="entry name" value="Pept_C14_caspase"/>
</dbReference>
<evidence type="ECO:0000313" key="4">
    <source>
        <dbReference type="EMBL" id="KAF9068237.1"/>
    </source>
</evidence>
<dbReference type="GO" id="GO:0005737">
    <property type="term" value="C:cytoplasm"/>
    <property type="evidence" value="ECO:0007669"/>
    <property type="project" value="TreeGrafter"/>
</dbReference>
<gene>
    <name evidence="4" type="ORF">BDP27DRAFT_1422125</name>
</gene>
<dbReference type="AlphaFoldDB" id="A0A9P5U6X1"/>
<dbReference type="OrthoDB" id="10255174at2759"/>
<evidence type="ECO:0000256" key="2">
    <source>
        <dbReference type="SAM" id="MobiDB-lite"/>
    </source>
</evidence>
<dbReference type="Gene3D" id="3.40.50.1460">
    <property type="match status" value="1"/>
</dbReference>
<organism evidence="4 5">
    <name type="scientific">Rhodocollybia butyracea</name>
    <dbReference type="NCBI Taxonomy" id="206335"/>
    <lineage>
        <taxon>Eukaryota</taxon>
        <taxon>Fungi</taxon>
        <taxon>Dikarya</taxon>
        <taxon>Basidiomycota</taxon>
        <taxon>Agaricomycotina</taxon>
        <taxon>Agaricomycetes</taxon>
        <taxon>Agaricomycetidae</taxon>
        <taxon>Agaricales</taxon>
        <taxon>Marasmiineae</taxon>
        <taxon>Omphalotaceae</taxon>
        <taxon>Rhodocollybia</taxon>
    </lineage>
</organism>
<keyword evidence="5" id="KW-1185">Reference proteome</keyword>